<proteinExistence type="predicted"/>
<accession>A0ABR3XAY7</accession>
<feature type="compositionally biased region" description="Basic and acidic residues" evidence="1">
    <location>
        <begin position="61"/>
        <end position="71"/>
    </location>
</feature>
<name>A0ABR3XAY7_9PEZI</name>
<evidence type="ECO:0000313" key="2">
    <source>
        <dbReference type="EMBL" id="KAL1873091.1"/>
    </source>
</evidence>
<sequence>MASFRNTYNDSPVLAMSPQAAHQTPFDKPPFPHRPLSFSQSASWSDSPIQRLPSAAGRKRSRDEAAVNLDPPEKLVEPPIKEAEDEWVYGPGMILIKRSSCYVADASSQSGTWVEDKVAEEEKRKTEAALLAREQLSQERPSLRSHKSQRLEVTTSLGHADGIRPGNSHSSLIQDSTTSPSNSASQPVVDDFTFHLGIGWSRISDDAHIQAAARGWARYIENHFPLSDVKIRLESRGLQSYLVEANEGFFLFAENLRQGRLVSKDVGRTLEHLKTSPPTFEGVETMAASERCGGSLADSETVGVATSTDMDMS</sequence>
<gene>
    <name evidence="2" type="ORF">VTK73DRAFT_1143</name>
</gene>
<keyword evidence="3" id="KW-1185">Reference proteome</keyword>
<reference evidence="2 3" key="1">
    <citation type="journal article" date="2024" name="Commun. Biol.">
        <title>Comparative genomic analysis of thermophilic fungi reveals convergent evolutionary adaptations and gene losses.</title>
        <authorList>
            <person name="Steindorff A.S."/>
            <person name="Aguilar-Pontes M.V."/>
            <person name="Robinson A.J."/>
            <person name="Andreopoulos B."/>
            <person name="LaButti K."/>
            <person name="Kuo A."/>
            <person name="Mondo S."/>
            <person name="Riley R."/>
            <person name="Otillar R."/>
            <person name="Haridas S."/>
            <person name="Lipzen A."/>
            <person name="Grimwood J."/>
            <person name="Schmutz J."/>
            <person name="Clum A."/>
            <person name="Reid I.D."/>
            <person name="Moisan M.C."/>
            <person name="Butler G."/>
            <person name="Nguyen T.T.M."/>
            <person name="Dewar K."/>
            <person name="Conant G."/>
            <person name="Drula E."/>
            <person name="Henrissat B."/>
            <person name="Hansel C."/>
            <person name="Singer S."/>
            <person name="Hutchinson M.I."/>
            <person name="de Vries R.P."/>
            <person name="Natvig D.O."/>
            <person name="Powell A.J."/>
            <person name="Tsang A."/>
            <person name="Grigoriev I.V."/>
        </authorList>
    </citation>
    <scope>NUCLEOTIDE SEQUENCE [LARGE SCALE GENOMIC DNA]</scope>
    <source>
        <strain evidence="2 3">ATCC 24622</strain>
    </source>
</reference>
<dbReference type="Proteomes" id="UP001586593">
    <property type="component" value="Unassembled WGS sequence"/>
</dbReference>
<comment type="caution">
    <text evidence="2">The sequence shown here is derived from an EMBL/GenBank/DDBJ whole genome shotgun (WGS) entry which is preliminary data.</text>
</comment>
<feature type="compositionally biased region" description="Polar residues" evidence="1">
    <location>
        <begin position="37"/>
        <end position="48"/>
    </location>
</feature>
<organism evidence="2 3">
    <name type="scientific">Phialemonium thermophilum</name>
    <dbReference type="NCBI Taxonomy" id="223376"/>
    <lineage>
        <taxon>Eukaryota</taxon>
        <taxon>Fungi</taxon>
        <taxon>Dikarya</taxon>
        <taxon>Ascomycota</taxon>
        <taxon>Pezizomycotina</taxon>
        <taxon>Sordariomycetes</taxon>
        <taxon>Sordariomycetidae</taxon>
        <taxon>Cephalothecales</taxon>
        <taxon>Cephalothecaceae</taxon>
        <taxon>Phialemonium</taxon>
    </lineage>
</organism>
<protein>
    <submittedName>
        <fullName evidence="2">Uncharacterized protein</fullName>
    </submittedName>
</protein>
<feature type="compositionally biased region" description="Polar residues" evidence="1">
    <location>
        <begin position="167"/>
        <end position="186"/>
    </location>
</feature>
<feature type="region of interest" description="Disordered" evidence="1">
    <location>
        <begin position="156"/>
        <end position="186"/>
    </location>
</feature>
<feature type="region of interest" description="Disordered" evidence="1">
    <location>
        <begin position="1"/>
        <end position="71"/>
    </location>
</feature>
<evidence type="ECO:0000313" key="3">
    <source>
        <dbReference type="Proteomes" id="UP001586593"/>
    </source>
</evidence>
<dbReference type="EMBL" id="JAZHXJ010000127">
    <property type="protein sequence ID" value="KAL1873091.1"/>
    <property type="molecule type" value="Genomic_DNA"/>
</dbReference>
<evidence type="ECO:0000256" key="1">
    <source>
        <dbReference type="SAM" id="MobiDB-lite"/>
    </source>
</evidence>
<feature type="compositionally biased region" description="Polar residues" evidence="1">
    <location>
        <begin position="1"/>
        <end position="10"/>
    </location>
</feature>